<dbReference type="SMART" id="SM00347">
    <property type="entry name" value="HTH_MARR"/>
    <property type="match status" value="1"/>
</dbReference>
<dbReference type="Proteomes" id="UP000759103">
    <property type="component" value="Unassembled WGS sequence"/>
</dbReference>
<dbReference type="EMBL" id="JAHXZN010000003">
    <property type="protein sequence ID" value="MBW6531278.1"/>
    <property type="molecule type" value="Genomic_DNA"/>
</dbReference>
<dbReference type="CDD" id="cd00090">
    <property type="entry name" value="HTH_ARSR"/>
    <property type="match status" value="1"/>
</dbReference>
<dbReference type="SUPFAM" id="SSF46785">
    <property type="entry name" value="Winged helix' DNA-binding domain"/>
    <property type="match status" value="1"/>
</dbReference>
<dbReference type="PANTHER" id="PTHR33164">
    <property type="entry name" value="TRANSCRIPTIONAL REGULATOR, MARR FAMILY"/>
    <property type="match status" value="1"/>
</dbReference>
<name>A0ABS7BP05_9SPHN</name>
<dbReference type="InterPro" id="IPR036390">
    <property type="entry name" value="WH_DNA-bd_sf"/>
</dbReference>
<comment type="subcellular location">
    <subcellularLocation>
        <location evidence="1">Cytoplasm</location>
    </subcellularLocation>
</comment>
<dbReference type="PROSITE" id="PS50995">
    <property type="entry name" value="HTH_MARR_2"/>
    <property type="match status" value="1"/>
</dbReference>
<dbReference type="InterPro" id="IPR000835">
    <property type="entry name" value="HTH_MarR-typ"/>
</dbReference>
<feature type="domain" description="HTH marR-type" evidence="2">
    <location>
        <begin position="8"/>
        <end position="138"/>
    </location>
</feature>
<dbReference type="RefSeq" id="WP_219748685.1">
    <property type="nucleotide sequence ID" value="NZ_JAHXZN010000003.1"/>
</dbReference>
<evidence type="ECO:0000313" key="4">
    <source>
        <dbReference type="Proteomes" id="UP000759103"/>
    </source>
</evidence>
<dbReference type="PANTHER" id="PTHR33164:SF5">
    <property type="entry name" value="ORGANIC HYDROPEROXIDE RESISTANCE TRANSCRIPTIONAL REGULATOR"/>
    <property type="match status" value="1"/>
</dbReference>
<reference evidence="3 4" key="1">
    <citation type="submission" date="2021-07" db="EMBL/GenBank/DDBJ databases">
        <title>Sphingomonas sp.</title>
        <authorList>
            <person name="Feng G."/>
            <person name="Li J."/>
            <person name="Pan M."/>
        </authorList>
    </citation>
    <scope>NUCLEOTIDE SEQUENCE [LARGE SCALE GENOMIC DNA]</scope>
    <source>
        <strain evidence="3 4">RRHST34</strain>
    </source>
</reference>
<sequence>MSVPLPLDQQLCFSLYAASMAVGRAYKPLLDQLGITYPQYLVLHALWEQDGRSVGAIAERLALESSTITPLVKRMETAGLVERRRNPDDERQVRVFLTEAGQAMRARCGCLAERLLERSRLSIDQLAALNGQVQALRDALVESSGD</sequence>
<dbReference type="InterPro" id="IPR011991">
    <property type="entry name" value="ArsR-like_HTH"/>
</dbReference>
<dbReference type="Pfam" id="PF01047">
    <property type="entry name" value="MarR"/>
    <property type="match status" value="1"/>
</dbReference>
<dbReference type="InterPro" id="IPR036388">
    <property type="entry name" value="WH-like_DNA-bd_sf"/>
</dbReference>
<dbReference type="InterPro" id="IPR039422">
    <property type="entry name" value="MarR/SlyA-like"/>
</dbReference>
<evidence type="ECO:0000256" key="1">
    <source>
        <dbReference type="ARBA" id="ARBA00004496"/>
    </source>
</evidence>
<comment type="caution">
    <text evidence="3">The sequence shown here is derived from an EMBL/GenBank/DDBJ whole genome shotgun (WGS) entry which is preliminary data.</text>
</comment>
<evidence type="ECO:0000259" key="2">
    <source>
        <dbReference type="PROSITE" id="PS50995"/>
    </source>
</evidence>
<dbReference type="Gene3D" id="1.10.10.10">
    <property type="entry name" value="Winged helix-like DNA-binding domain superfamily/Winged helix DNA-binding domain"/>
    <property type="match status" value="1"/>
</dbReference>
<protein>
    <submittedName>
        <fullName evidence="3">MarR family transcriptional regulator</fullName>
    </submittedName>
</protein>
<gene>
    <name evidence="3" type="ORF">KZ820_11080</name>
</gene>
<dbReference type="PRINTS" id="PR00598">
    <property type="entry name" value="HTHMARR"/>
</dbReference>
<organism evidence="3 4">
    <name type="scientific">Sphingomonas citri</name>
    <dbReference type="NCBI Taxonomy" id="2862499"/>
    <lineage>
        <taxon>Bacteria</taxon>
        <taxon>Pseudomonadati</taxon>
        <taxon>Pseudomonadota</taxon>
        <taxon>Alphaproteobacteria</taxon>
        <taxon>Sphingomonadales</taxon>
        <taxon>Sphingomonadaceae</taxon>
        <taxon>Sphingomonas</taxon>
    </lineage>
</organism>
<accession>A0ABS7BP05</accession>
<evidence type="ECO:0000313" key="3">
    <source>
        <dbReference type="EMBL" id="MBW6531278.1"/>
    </source>
</evidence>
<proteinExistence type="predicted"/>
<keyword evidence="4" id="KW-1185">Reference proteome</keyword>